<dbReference type="PANTHER" id="PTHR47958">
    <property type="entry name" value="ATP-DEPENDENT RNA HELICASE DBP3"/>
    <property type="match status" value="1"/>
</dbReference>
<evidence type="ECO:0000259" key="9">
    <source>
        <dbReference type="PROSITE" id="PS51194"/>
    </source>
</evidence>
<accession>A0A1Q9E655</accession>
<dbReference type="InterPro" id="IPR027417">
    <property type="entry name" value="P-loop_NTPase"/>
</dbReference>
<dbReference type="SMART" id="SM00490">
    <property type="entry name" value="HELICc"/>
    <property type="match status" value="1"/>
</dbReference>
<feature type="compositionally biased region" description="Low complexity" evidence="7">
    <location>
        <begin position="1607"/>
        <end position="1624"/>
    </location>
</feature>
<keyword evidence="2" id="KW-0547">Nucleotide-binding</keyword>
<feature type="region of interest" description="Disordered" evidence="7">
    <location>
        <begin position="1586"/>
        <end position="1624"/>
    </location>
</feature>
<evidence type="ECO:0000259" key="10">
    <source>
        <dbReference type="PROSITE" id="PS51195"/>
    </source>
</evidence>
<evidence type="ECO:0000256" key="6">
    <source>
        <dbReference type="PROSITE-ProRule" id="PRU00552"/>
    </source>
</evidence>
<feature type="compositionally biased region" description="Acidic residues" evidence="7">
    <location>
        <begin position="1111"/>
        <end position="1120"/>
    </location>
</feature>
<evidence type="ECO:0000313" key="12">
    <source>
        <dbReference type="Proteomes" id="UP000186817"/>
    </source>
</evidence>
<feature type="compositionally biased region" description="Basic and acidic residues" evidence="7">
    <location>
        <begin position="1033"/>
        <end position="1044"/>
    </location>
</feature>
<feature type="domain" description="Helicase C-terminal" evidence="9">
    <location>
        <begin position="1422"/>
        <end position="1572"/>
    </location>
</feature>
<feature type="short sequence motif" description="Q motif" evidence="6">
    <location>
        <begin position="1184"/>
        <end position="1212"/>
    </location>
</feature>
<dbReference type="InterPro" id="IPR011545">
    <property type="entry name" value="DEAD/DEAH_box_helicase_dom"/>
</dbReference>
<evidence type="ECO:0000256" key="2">
    <source>
        <dbReference type="ARBA" id="ARBA00022741"/>
    </source>
</evidence>
<feature type="domain" description="Helicase ATP-binding" evidence="8">
    <location>
        <begin position="1215"/>
        <end position="1390"/>
    </location>
</feature>
<evidence type="ECO:0000313" key="11">
    <source>
        <dbReference type="EMBL" id="OLQ02893.1"/>
    </source>
</evidence>
<keyword evidence="3" id="KW-0378">Hydrolase</keyword>
<dbReference type="InterPro" id="IPR000629">
    <property type="entry name" value="RNA-helicase_DEAD-box_CS"/>
</dbReference>
<dbReference type="PROSITE" id="PS00039">
    <property type="entry name" value="DEAD_ATP_HELICASE"/>
    <property type="match status" value="1"/>
</dbReference>
<dbReference type="Pfam" id="PF00271">
    <property type="entry name" value="Helicase_C"/>
    <property type="match status" value="1"/>
</dbReference>
<dbReference type="InterPro" id="IPR014014">
    <property type="entry name" value="RNA_helicase_DEAD_Q_motif"/>
</dbReference>
<dbReference type="EC" id="3.6.4.13" evidence="1"/>
<keyword evidence="5" id="KW-0067">ATP-binding</keyword>
<dbReference type="GO" id="GO:0005524">
    <property type="term" value="F:ATP binding"/>
    <property type="evidence" value="ECO:0007669"/>
    <property type="project" value="UniProtKB-KW"/>
</dbReference>
<comment type="caution">
    <text evidence="11">The sequence shown here is derived from an EMBL/GenBank/DDBJ whole genome shotgun (WGS) entry which is preliminary data.</text>
</comment>
<organism evidence="11 12">
    <name type="scientific">Symbiodinium microadriaticum</name>
    <name type="common">Dinoflagellate</name>
    <name type="synonym">Zooxanthella microadriatica</name>
    <dbReference type="NCBI Taxonomy" id="2951"/>
    <lineage>
        <taxon>Eukaryota</taxon>
        <taxon>Sar</taxon>
        <taxon>Alveolata</taxon>
        <taxon>Dinophyceae</taxon>
        <taxon>Suessiales</taxon>
        <taxon>Symbiodiniaceae</taxon>
        <taxon>Symbiodinium</taxon>
    </lineage>
</organism>
<dbReference type="SUPFAM" id="SSF52540">
    <property type="entry name" value="P-loop containing nucleoside triphosphate hydrolases"/>
    <property type="match status" value="2"/>
</dbReference>
<dbReference type="InterPro" id="IPR001650">
    <property type="entry name" value="Helicase_C-like"/>
</dbReference>
<evidence type="ECO:0000259" key="8">
    <source>
        <dbReference type="PROSITE" id="PS51192"/>
    </source>
</evidence>
<dbReference type="FunFam" id="3.40.50.300:FF:000079">
    <property type="entry name" value="probable ATP-dependent RNA helicase DDX17"/>
    <property type="match status" value="1"/>
</dbReference>
<dbReference type="Pfam" id="PF08907">
    <property type="entry name" value="DUF1853"/>
    <property type="match status" value="1"/>
</dbReference>
<dbReference type="GO" id="GO:0016787">
    <property type="term" value="F:hydrolase activity"/>
    <property type="evidence" value="ECO:0007669"/>
    <property type="project" value="UniProtKB-KW"/>
</dbReference>
<evidence type="ECO:0000256" key="7">
    <source>
        <dbReference type="SAM" id="MobiDB-lite"/>
    </source>
</evidence>
<sequence>MWTGTGLVGYTSYDNQPFGCESSYVAKLQASPCGGGGGGDGQLRRMLSLSDDSRAPRDLLLGVLRQPDPGYDETWHRRFSTLQMAAIESYFAQSDSWSFTPSMKRYREIPHLRRPEIAKAFGRQLGLAMNEVREPILCIERPYIDGFVAGIQATISVPFVLLVVNGGDAPLTLELQEQIESLDLLRACFANNLQNPRLPNLFFPLPLGLTSETLLEQVRQKAKPWELRDRRLLVAPMRLHNRLRKRYLDALADREYADVVHIVSESLPYEAFLVLVSQHQSILSPPGRGYDCGRTWQALALGTVPLVARDEQFDQRLFEGGPSYMPAPEDLTPELLLEVLTRLADPAEHLEKLTSGPPQDSVLEGEDGSAPLRFTVGIRDRSSWSSAVQPPCSEFRGDVAWSVLAPGRFAKLQLVEYGREVFTDGAMEEPTADSGRRLALDADPELLRAWLTSHGRSGTRFVGHYYESLVHFAFAELGKVPVALYSEPIPKEKRSNESAAGAPGAVVRRFKPPLKSSWDVDFFCSIREAAFLQGGQLRISFKVKRGRSREALPLPDLATLTSRVGDPKAAHDYSPRAPPDSGMMDGEVFFEDVPVSDELEFTYAPGFSAVPLRPTKTREPIQGEVDYILQPDLSSPRFLHLEVAVKFYLAAKEEVATWDDFIAPNPRDILGLKLRHMLSHQLKMGQTDYIRSLLAARAAGQSAQTLETQSRLWMNGRLFLAVTEPLDESSERPESWHSQIPMLSPNLEVGWWCRFRDLDRVLPAAFRYLVLKKPYWLAPLRGSGGRHVDHGRLRTRRELLKEAKAWTRFQYIAVLAADASSFEEVCRGFVVPDEWPETKRERRPRSPSSSRKVSVVVSLTKAIYRSRKRLRSRSCLTMLDHCSTGTIAQAALFNPPDGGRQTAIRPRMGVDETAKECEVRTQIWDGEDSIAVYNWCFSAPGHGECRFSNNCVERVVEQRVHGMACLTVLKSLGHAQEAPLCSSMSGFKMAISGKSGKGRGRGQSTLAAFGDDEPTPKKQLLTLPLDARPSGKGGDEPPPAKEVKVSTPPAEAEADALDAFMEDITAKAAEPTGDDTSVPKKALASWEDMPEDDHVASYCELCDQNAGNEGGGDDEDDEENLDRRRKPIEPLPRVNHEEIEYADVEFAFYKAHPEIEILGEEEVALIRKDFRLTVTGSNCPRPVVSFAHLRLPKELLDGIRKNNYSKPTPIQAQACPAGLSGRDVIGVAETGSGKTVAYLMPLLVHCAAQTELKKDEGPIGLVLCPTRELAVQIEKEVYKFNKLLGLRSTTFAGGLSKYQQFKTIKGGSEIVIATPGRLIDIVKMKGCNLRRTTFVVLDEADRMLQMGFEDQIRSVLQNVRPKRQTLLFSATMPPRIERLAADFLEHPVRITVGTAGQAAANVRQQVWVLNSDDQKFGWLHARVDQLLAKGQTLVFVKSKQAAQELQQKFADVQKTAAVLHGDLEQDERMRVIDNLRKQRENLLIATDVAARGLDITTIRTVVSFDVARDIETHTHRVGRTGRAGATGEAFALLSREAKKGKGEANHRKMAALLVEHLEDVGQESSAELLAMAMDYPPFKAARAAGLRFTGETPKGQGRPAQHTNGDARATSSPSPSARAAKNMQ</sequence>
<evidence type="ECO:0000256" key="1">
    <source>
        <dbReference type="ARBA" id="ARBA00012552"/>
    </source>
</evidence>
<dbReference type="GO" id="GO:0003724">
    <property type="term" value="F:RNA helicase activity"/>
    <property type="evidence" value="ECO:0007669"/>
    <property type="project" value="UniProtKB-EC"/>
</dbReference>
<feature type="region of interest" description="Disordered" evidence="7">
    <location>
        <begin position="1103"/>
        <end position="1129"/>
    </location>
</feature>
<protein>
    <recommendedName>
        <fullName evidence="1">RNA helicase</fullName>
        <ecNumber evidence="1">3.6.4.13</ecNumber>
    </recommendedName>
</protein>
<dbReference type="EMBL" id="LSRX01000251">
    <property type="protein sequence ID" value="OLQ02893.1"/>
    <property type="molecule type" value="Genomic_DNA"/>
</dbReference>
<name>A0A1Q9E655_SYMMI</name>
<gene>
    <name evidence="11" type="primary">DDX42</name>
    <name evidence="11" type="ORF">AK812_SmicGene14228</name>
</gene>
<proteinExistence type="predicted"/>
<dbReference type="Gene3D" id="3.40.50.300">
    <property type="entry name" value="P-loop containing nucleotide triphosphate hydrolases"/>
    <property type="match status" value="2"/>
</dbReference>
<evidence type="ECO:0000256" key="5">
    <source>
        <dbReference type="ARBA" id="ARBA00022840"/>
    </source>
</evidence>
<dbReference type="PROSITE" id="PS51195">
    <property type="entry name" value="Q_MOTIF"/>
    <property type="match status" value="1"/>
</dbReference>
<evidence type="ECO:0000256" key="3">
    <source>
        <dbReference type="ARBA" id="ARBA00022801"/>
    </source>
</evidence>
<dbReference type="PROSITE" id="PS51192">
    <property type="entry name" value="HELICASE_ATP_BIND_1"/>
    <property type="match status" value="1"/>
</dbReference>
<feature type="region of interest" description="Disordered" evidence="7">
    <location>
        <begin position="993"/>
        <end position="1051"/>
    </location>
</feature>
<reference evidence="11 12" key="1">
    <citation type="submission" date="2016-02" db="EMBL/GenBank/DDBJ databases">
        <title>Genome analysis of coral dinoflagellate symbionts highlights evolutionary adaptations to a symbiotic lifestyle.</title>
        <authorList>
            <person name="Aranda M."/>
            <person name="Li Y."/>
            <person name="Liew Y.J."/>
            <person name="Baumgarten S."/>
            <person name="Simakov O."/>
            <person name="Wilson M."/>
            <person name="Piel J."/>
            <person name="Ashoor H."/>
            <person name="Bougouffa S."/>
            <person name="Bajic V.B."/>
            <person name="Ryu T."/>
            <person name="Ravasi T."/>
            <person name="Bayer T."/>
            <person name="Micklem G."/>
            <person name="Kim H."/>
            <person name="Bhak J."/>
            <person name="Lajeunesse T.C."/>
            <person name="Voolstra C.R."/>
        </authorList>
    </citation>
    <scope>NUCLEOTIDE SEQUENCE [LARGE SCALE GENOMIC DNA]</scope>
    <source>
        <strain evidence="11 12">CCMP2467</strain>
    </source>
</reference>
<dbReference type="InterPro" id="IPR014001">
    <property type="entry name" value="Helicase_ATP-bd"/>
</dbReference>
<dbReference type="GO" id="GO:0003676">
    <property type="term" value="F:nucleic acid binding"/>
    <property type="evidence" value="ECO:0007669"/>
    <property type="project" value="InterPro"/>
</dbReference>
<dbReference type="OrthoDB" id="196131at2759"/>
<keyword evidence="4 11" id="KW-0347">Helicase</keyword>
<dbReference type="CDD" id="cd18787">
    <property type="entry name" value="SF2_C_DEAD"/>
    <property type="match status" value="1"/>
</dbReference>
<dbReference type="SMART" id="SM00487">
    <property type="entry name" value="DEXDc"/>
    <property type="match status" value="1"/>
</dbReference>
<dbReference type="Pfam" id="PF00270">
    <property type="entry name" value="DEAD"/>
    <property type="match status" value="1"/>
</dbReference>
<evidence type="ECO:0000256" key="4">
    <source>
        <dbReference type="ARBA" id="ARBA00022806"/>
    </source>
</evidence>
<dbReference type="Proteomes" id="UP000186817">
    <property type="component" value="Unassembled WGS sequence"/>
</dbReference>
<feature type="domain" description="DEAD-box RNA helicase Q" evidence="10">
    <location>
        <begin position="1184"/>
        <end position="1212"/>
    </location>
</feature>
<dbReference type="InterPro" id="IPR015003">
    <property type="entry name" value="DUF1853"/>
</dbReference>
<dbReference type="PROSITE" id="PS51194">
    <property type="entry name" value="HELICASE_CTER"/>
    <property type="match status" value="1"/>
</dbReference>
<keyword evidence="12" id="KW-1185">Reference proteome</keyword>